<evidence type="ECO:0000256" key="1">
    <source>
        <dbReference type="SAM" id="Phobius"/>
    </source>
</evidence>
<name>A0A1P8UG42_9GAMM</name>
<accession>A0A1P8UG42</accession>
<gene>
    <name evidence="2" type="ORF">BW247_06590</name>
</gene>
<feature type="transmembrane region" description="Helical" evidence="1">
    <location>
        <begin position="82"/>
        <end position="105"/>
    </location>
</feature>
<keyword evidence="1" id="KW-1133">Transmembrane helix</keyword>
<keyword evidence="3" id="KW-1185">Reference proteome</keyword>
<keyword evidence="1" id="KW-0472">Membrane</keyword>
<dbReference type="RefSeq" id="WP_076836448.1">
    <property type="nucleotide sequence ID" value="NZ_CP019434.1"/>
</dbReference>
<keyword evidence="1" id="KW-0812">Transmembrane</keyword>
<evidence type="ECO:0008006" key="4">
    <source>
        <dbReference type="Google" id="ProtNLM"/>
    </source>
</evidence>
<feature type="transmembrane region" description="Helical" evidence="1">
    <location>
        <begin position="148"/>
        <end position="170"/>
    </location>
</feature>
<sequence length="176" mass="18506">MPFLSVLKVVLRLCLLRDGPQDLPASAGLLATSLGGYSVVGTVNVLPIYGLGGALAQALIETVILGAWTYGALMLAHHPRRLVQTLTAIGLAGTVLGILLTPQLYVLFRAEANQVPATFTSITYLLTVGWLLAVFGRIFQQALDLRQAWLGVLIAIGLVLTSSLLIIGIFGNATAG</sequence>
<feature type="transmembrane region" description="Helical" evidence="1">
    <location>
        <begin position="117"/>
        <end position="136"/>
    </location>
</feature>
<dbReference type="STRING" id="1765967.BW247_06590"/>
<dbReference type="OrthoDB" id="6717649at2"/>
<reference evidence="2 3" key="1">
    <citation type="submission" date="2017-01" db="EMBL/GenBank/DDBJ databases">
        <title>Draft sequence of Acidihalobacter ferrooxidans strain DSM 14175 (strain V8).</title>
        <authorList>
            <person name="Khaleque H.N."/>
            <person name="Ramsay J.P."/>
            <person name="Murphy R.J.T."/>
            <person name="Kaksonen A.H."/>
            <person name="Boxall N.J."/>
            <person name="Watkin E.L.J."/>
        </authorList>
    </citation>
    <scope>NUCLEOTIDE SEQUENCE [LARGE SCALE GENOMIC DNA]</scope>
    <source>
        <strain evidence="2 3">V8</strain>
    </source>
</reference>
<dbReference type="AlphaFoldDB" id="A0A1P8UG42"/>
<evidence type="ECO:0000313" key="3">
    <source>
        <dbReference type="Proteomes" id="UP000243807"/>
    </source>
</evidence>
<dbReference type="EMBL" id="CP019434">
    <property type="protein sequence ID" value="APZ42799.1"/>
    <property type="molecule type" value="Genomic_DNA"/>
</dbReference>
<protein>
    <recommendedName>
        <fullName evidence="4">Yip1 domain-containing protein</fullName>
    </recommendedName>
</protein>
<dbReference type="Proteomes" id="UP000243807">
    <property type="component" value="Chromosome"/>
</dbReference>
<proteinExistence type="predicted"/>
<feature type="transmembrane region" description="Helical" evidence="1">
    <location>
        <begin position="48"/>
        <end position="70"/>
    </location>
</feature>
<dbReference type="KEGG" id="afy:BW247_06590"/>
<evidence type="ECO:0000313" key="2">
    <source>
        <dbReference type="EMBL" id="APZ42799.1"/>
    </source>
</evidence>
<organism evidence="2 3">
    <name type="scientific">Acidihalobacter ferrooxydans</name>
    <dbReference type="NCBI Taxonomy" id="1765967"/>
    <lineage>
        <taxon>Bacteria</taxon>
        <taxon>Pseudomonadati</taxon>
        <taxon>Pseudomonadota</taxon>
        <taxon>Gammaproteobacteria</taxon>
        <taxon>Chromatiales</taxon>
        <taxon>Ectothiorhodospiraceae</taxon>
        <taxon>Acidihalobacter</taxon>
    </lineage>
</organism>